<feature type="domain" description="NERD" evidence="1">
    <location>
        <begin position="41"/>
        <end position="157"/>
    </location>
</feature>
<reference evidence="2 3" key="1">
    <citation type="submission" date="2017-01" db="EMBL/GenBank/DDBJ databases">
        <title>Draft genome sequence of Bacillus oleronius.</title>
        <authorList>
            <person name="Allam M."/>
        </authorList>
    </citation>
    <scope>NUCLEOTIDE SEQUENCE [LARGE SCALE GENOMIC DNA]</scope>
    <source>
        <strain evidence="2 3">DSM 9356</strain>
    </source>
</reference>
<dbReference type="RefSeq" id="WP_071977272.1">
    <property type="nucleotide sequence ID" value="NZ_CP065424.1"/>
</dbReference>
<dbReference type="AlphaFoldDB" id="A0A8E2I4Z8"/>
<accession>A0A8E2I4Z8</accession>
<proteinExistence type="predicted"/>
<dbReference type="InterPro" id="IPR011528">
    <property type="entry name" value="NERD"/>
</dbReference>
<evidence type="ECO:0000259" key="1">
    <source>
        <dbReference type="PROSITE" id="PS50965"/>
    </source>
</evidence>
<sequence length="321" mass="37947">MIVKERTIPLKLEVYDALMRRITLKHPKRNIIQEELSKIKAGFKGEKAIDYYLQFLPQDNYYIFHDLRLKLYDYYFQIDTLIVTPFFLLILEIKNIAGTLHFEPMYHQLIRKINEKEEGFPDPLSQVRRHEKQLREWLISHKIPSIPIESLIIISFPSTIIHPPKYMTKLHQKICHAQHSIEKIEEISLLYKKSILSKKDINKMKRLLLKHHTPLINIPPCPFGIQKSDILHGVQCPYCQHIPMYRKHGGWVCQHCQSSTKDAHHKAVDDYFLLIDHELTNQKLCKFLLIQSSDTATRLLISMGLPYNGSNKGRIYYRKIK</sequence>
<comment type="caution">
    <text evidence="2">The sequence shown here is derived from an EMBL/GenBank/DDBJ whole genome shotgun (WGS) entry which is preliminary data.</text>
</comment>
<name>A0A8E2I4Z8_9BACI</name>
<protein>
    <recommendedName>
        <fullName evidence="1">NERD domain-containing protein</fullName>
    </recommendedName>
</protein>
<dbReference type="PROSITE" id="PS50965">
    <property type="entry name" value="NERD"/>
    <property type="match status" value="1"/>
</dbReference>
<evidence type="ECO:0000313" key="3">
    <source>
        <dbReference type="Proteomes" id="UP000189761"/>
    </source>
</evidence>
<gene>
    <name evidence="2" type="ORF">BWZ43_19160</name>
</gene>
<dbReference type="Proteomes" id="UP000189761">
    <property type="component" value="Unassembled WGS sequence"/>
</dbReference>
<dbReference type="Pfam" id="PF08378">
    <property type="entry name" value="NERD"/>
    <property type="match status" value="1"/>
</dbReference>
<dbReference type="EMBL" id="MTLA01000264">
    <property type="protein sequence ID" value="OOP66801.1"/>
    <property type="molecule type" value="Genomic_DNA"/>
</dbReference>
<keyword evidence="3" id="KW-1185">Reference proteome</keyword>
<evidence type="ECO:0000313" key="2">
    <source>
        <dbReference type="EMBL" id="OOP66801.1"/>
    </source>
</evidence>
<organism evidence="2 3">
    <name type="scientific">Heyndrickxia oleronia</name>
    <dbReference type="NCBI Taxonomy" id="38875"/>
    <lineage>
        <taxon>Bacteria</taxon>
        <taxon>Bacillati</taxon>
        <taxon>Bacillota</taxon>
        <taxon>Bacilli</taxon>
        <taxon>Bacillales</taxon>
        <taxon>Bacillaceae</taxon>
        <taxon>Heyndrickxia</taxon>
    </lineage>
</organism>